<dbReference type="InterPro" id="IPR013094">
    <property type="entry name" value="AB_hydrolase_3"/>
</dbReference>
<name>A0ABP8P5M1_9MICO</name>
<dbReference type="InterPro" id="IPR050300">
    <property type="entry name" value="GDXG_lipolytic_enzyme"/>
</dbReference>
<dbReference type="InterPro" id="IPR029058">
    <property type="entry name" value="AB_hydrolase_fold"/>
</dbReference>
<dbReference type="SUPFAM" id="SSF53474">
    <property type="entry name" value="alpha/beta-Hydrolases"/>
    <property type="match status" value="1"/>
</dbReference>
<dbReference type="PANTHER" id="PTHR48081">
    <property type="entry name" value="AB HYDROLASE SUPERFAMILY PROTEIN C4A8.06C"/>
    <property type="match status" value="1"/>
</dbReference>
<dbReference type="Pfam" id="PF07859">
    <property type="entry name" value="Abhydrolase_3"/>
    <property type="match status" value="1"/>
</dbReference>
<evidence type="ECO:0000313" key="4">
    <source>
        <dbReference type="Proteomes" id="UP001500731"/>
    </source>
</evidence>
<dbReference type="GO" id="GO:0016787">
    <property type="term" value="F:hydrolase activity"/>
    <property type="evidence" value="ECO:0007669"/>
    <property type="project" value="UniProtKB-KW"/>
</dbReference>
<dbReference type="Gene3D" id="3.40.50.1820">
    <property type="entry name" value="alpha/beta hydrolase"/>
    <property type="match status" value="1"/>
</dbReference>
<keyword evidence="4" id="KW-1185">Reference proteome</keyword>
<gene>
    <name evidence="3" type="ORF">GCM10023171_08750</name>
</gene>
<organism evidence="3 4">
    <name type="scientific">Microbacterium panaciterrae</name>
    <dbReference type="NCBI Taxonomy" id="985759"/>
    <lineage>
        <taxon>Bacteria</taxon>
        <taxon>Bacillati</taxon>
        <taxon>Actinomycetota</taxon>
        <taxon>Actinomycetes</taxon>
        <taxon>Micrococcales</taxon>
        <taxon>Microbacteriaceae</taxon>
        <taxon>Microbacterium</taxon>
    </lineage>
</organism>
<comment type="caution">
    <text evidence="3">The sequence shown here is derived from an EMBL/GenBank/DDBJ whole genome shotgun (WGS) entry which is preliminary data.</text>
</comment>
<accession>A0ABP8P5M1</accession>
<evidence type="ECO:0000313" key="3">
    <source>
        <dbReference type="EMBL" id="GAA4481021.1"/>
    </source>
</evidence>
<reference evidence="4" key="1">
    <citation type="journal article" date="2019" name="Int. J. Syst. Evol. Microbiol.">
        <title>The Global Catalogue of Microorganisms (GCM) 10K type strain sequencing project: providing services to taxonomists for standard genome sequencing and annotation.</title>
        <authorList>
            <consortium name="The Broad Institute Genomics Platform"/>
            <consortium name="The Broad Institute Genome Sequencing Center for Infectious Disease"/>
            <person name="Wu L."/>
            <person name="Ma J."/>
        </authorList>
    </citation>
    <scope>NUCLEOTIDE SEQUENCE [LARGE SCALE GENOMIC DNA]</scope>
    <source>
        <strain evidence="4">JCM 17839</strain>
    </source>
</reference>
<evidence type="ECO:0000259" key="2">
    <source>
        <dbReference type="Pfam" id="PF07859"/>
    </source>
</evidence>
<evidence type="ECO:0000256" key="1">
    <source>
        <dbReference type="ARBA" id="ARBA00022801"/>
    </source>
</evidence>
<protein>
    <submittedName>
        <fullName evidence="3">Alpha/beta hydrolase</fullName>
    </submittedName>
</protein>
<sequence length="303" mass="32151">MRLSLDSIIDSRLLPLADETRAFYAQRGNRSGPAGAQELAEARAAAPALIPSDPPAQYEIVSGNGRAVPVRIQTPTSTPSQGVILDLHGGGFFLGAGSRDDLRNRALADAHDATVVSVDYRLAPEDPWPAAPDDVEAAALWLVESASDRFGTERLVISGFSAGSTLAMTTLVRLRDRGIAAFRGAVLQCGTYDLSCRTPAGRLIADEYFLGAYAGAAPDRTHPDISPIYADVRGLPPILLVVGADDVLLADNLALAAHLVAARVDVDLRVYPAAPHAFTGHDAPMARAALDDIDEWIAERLRD</sequence>
<feature type="domain" description="Alpha/beta hydrolase fold-3" evidence="2">
    <location>
        <begin position="85"/>
        <end position="279"/>
    </location>
</feature>
<dbReference type="RefSeq" id="WP_345184725.1">
    <property type="nucleotide sequence ID" value="NZ_BAABGP010000005.1"/>
</dbReference>
<keyword evidence="1 3" id="KW-0378">Hydrolase</keyword>
<proteinExistence type="predicted"/>
<dbReference type="PANTHER" id="PTHR48081:SF8">
    <property type="entry name" value="ALPHA_BETA HYDROLASE FOLD-3 DOMAIN-CONTAINING PROTEIN-RELATED"/>
    <property type="match status" value="1"/>
</dbReference>
<dbReference type="Proteomes" id="UP001500731">
    <property type="component" value="Unassembled WGS sequence"/>
</dbReference>
<dbReference type="EMBL" id="BAABGP010000005">
    <property type="protein sequence ID" value="GAA4481021.1"/>
    <property type="molecule type" value="Genomic_DNA"/>
</dbReference>